<keyword evidence="2" id="KW-1185">Reference proteome</keyword>
<evidence type="ECO:0000313" key="2">
    <source>
        <dbReference type="Proteomes" id="UP000267096"/>
    </source>
</evidence>
<gene>
    <name evidence="1" type="ORF">ASIM_LOCUS17677</name>
</gene>
<dbReference type="WBParaSite" id="ASIM_0001827601-mRNA-1">
    <property type="protein sequence ID" value="ASIM_0001827601-mRNA-1"/>
    <property type="gene ID" value="ASIM_0001827601"/>
</dbReference>
<reference evidence="1 2" key="2">
    <citation type="submission" date="2018-11" db="EMBL/GenBank/DDBJ databases">
        <authorList>
            <consortium name="Pathogen Informatics"/>
        </authorList>
    </citation>
    <scope>NUCLEOTIDE SEQUENCE [LARGE SCALE GENOMIC DNA]</scope>
</reference>
<reference evidence="3" key="1">
    <citation type="submission" date="2017-02" db="UniProtKB">
        <authorList>
            <consortium name="WormBaseParasite"/>
        </authorList>
    </citation>
    <scope>IDENTIFICATION</scope>
</reference>
<dbReference type="Proteomes" id="UP000267096">
    <property type="component" value="Unassembled WGS sequence"/>
</dbReference>
<dbReference type="EMBL" id="UYRR01034429">
    <property type="protein sequence ID" value="VDK61023.1"/>
    <property type="molecule type" value="Genomic_DNA"/>
</dbReference>
<evidence type="ECO:0000313" key="3">
    <source>
        <dbReference type="WBParaSite" id="ASIM_0001827601-mRNA-1"/>
    </source>
</evidence>
<organism evidence="3">
    <name type="scientific">Anisakis simplex</name>
    <name type="common">Herring worm</name>
    <dbReference type="NCBI Taxonomy" id="6269"/>
    <lineage>
        <taxon>Eukaryota</taxon>
        <taxon>Metazoa</taxon>
        <taxon>Ecdysozoa</taxon>
        <taxon>Nematoda</taxon>
        <taxon>Chromadorea</taxon>
        <taxon>Rhabditida</taxon>
        <taxon>Spirurina</taxon>
        <taxon>Ascaridomorpha</taxon>
        <taxon>Ascaridoidea</taxon>
        <taxon>Anisakidae</taxon>
        <taxon>Anisakis</taxon>
        <taxon>Anisakis simplex complex</taxon>
    </lineage>
</organism>
<sequence length="132" mass="14690">MKPPINTAGMYDMYVAPEDATAAARHANTNGSLRYDVDDTNIASYPCNKMNIYTYEEESIVIYLKNSNERVGFSMGGGADESLDSFINSVTPASLFNAECDPKLVASKRVIANFHLNFFFVLQNRQRFGLAK</sequence>
<name>A0A0M3KBC9_ANISI</name>
<protein>
    <submittedName>
        <fullName evidence="3">Peptidase A1 domain-containing protein</fullName>
    </submittedName>
</protein>
<dbReference type="AlphaFoldDB" id="A0A0M3KBC9"/>
<proteinExistence type="predicted"/>
<evidence type="ECO:0000313" key="1">
    <source>
        <dbReference type="EMBL" id="VDK61023.1"/>
    </source>
</evidence>
<dbReference type="OrthoDB" id="5869890at2759"/>
<accession>A0A0M3KBC9</accession>